<keyword evidence="2" id="KW-1185">Reference proteome</keyword>
<dbReference type="AlphaFoldDB" id="A0A834SRW0"/>
<comment type="caution">
    <text evidence="1">The sequence shown here is derived from an EMBL/GenBank/DDBJ whole genome shotgun (WGS) entry which is preliminary data.</text>
</comment>
<sequence>MRDSRFPGLVFQLHHRPRLLPAGLRGCLCSSGYPFSYHINGSRDVSVIGLS</sequence>
<gene>
    <name evidence="1" type="ORF">G2W53_035194</name>
</gene>
<evidence type="ECO:0000313" key="1">
    <source>
        <dbReference type="EMBL" id="KAF7808451.1"/>
    </source>
</evidence>
<dbReference type="EMBL" id="JAAIUW010000011">
    <property type="protein sequence ID" value="KAF7808451.1"/>
    <property type="molecule type" value="Genomic_DNA"/>
</dbReference>
<organism evidence="1 2">
    <name type="scientific">Senna tora</name>
    <dbReference type="NCBI Taxonomy" id="362788"/>
    <lineage>
        <taxon>Eukaryota</taxon>
        <taxon>Viridiplantae</taxon>
        <taxon>Streptophyta</taxon>
        <taxon>Embryophyta</taxon>
        <taxon>Tracheophyta</taxon>
        <taxon>Spermatophyta</taxon>
        <taxon>Magnoliopsida</taxon>
        <taxon>eudicotyledons</taxon>
        <taxon>Gunneridae</taxon>
        <taxon>Pentapetalae</taxon>
        <taxon>rosids</taxon>
        <taxon>fabids</taxon>
        <taxon>Fabales</taxon>
        <taxon>Fabaceae</taxon>
        <taxon>Caesalpinioideae</taxon>
        <taxon>Cassia clade</taxon>
        <taxon>Senna</taxon>
    </lineage>
</organism>
<reference evidence="1" key="1">
    <citation type="submission" date="2020-09" db="EMBL/GenBank/DDBJ databases">
        <title>Genome-Enabled Discovery of Anthraquinone Biosynthesis in Senna tora.</title>
        <authorList>
            <person name="Kang S.-H."/>
            <person name="Pandey R.P."/>
            <person name="Lee C.-M."/>
            <person name="Sim J.-S."/>
            <person name="Jeong J.-T."/>
            <person name="Choi B.-S."/>
            <person name="Jung M."/>
            <person name="Ginzburg D."/>
            <person name="Zhao K."/>
            <person name="Won S.Y."/>
            <person name="Oh T.-J."/>
            <person name="Yu Y."/>
            <person name="Kim N.-H."/>
            <person name="Lee O.R."/>
            <person name="Lee T.-H."/>
            <person name="Bashyal P."/>
            <person name="Kim T.-S."/>
            <person name="Lee W.-H."/>
            <person name="Kawkins C."/>
            <person name="Kim C.-K."/>
            <person name="Kim J.S."/>
            <person name="Ahn B.O."/>
            <person name="Rhee S.Y."/>
            <person name="Sohng J.K."/>
        </authorList>
    </citation>
    <scope>NUCLEOTIDE SEQUENCE</scope>
    <source>
        <tissue evidence="1">Leaf</tissue>
    </source>
</reference>
<name>A0A834SRW0_9FABA</name>
<dbReference type="Proteomes" id="UP000634136">
    <property type="component" value="Unassembled WGS sequence"/>
</dbReference>
<protein>
    <submittedName>
        <fullName evidence="1">Uncharacterized protein</fullName>
    </submittedName>
</protein>
<proteinExistence type="predicted"/>
<evidence type="ECO:0000313" key="2">
    <source>
        <dbReference type="Proteomes" id="UP000634136"/>
    </source>
</evidence>
<accession>A0A834SRW0</accession>